<dbReference type="OrthoDB" id="1321375at2759"/>
<feature type="transmembrane region" description="Helical" evidence="1">
    <location>
        <begin position="111"/>
        <end position="131"/>
    </location>
</feature>
<evidence type="ECO:0000256" key="1">
    <source>
        <dbReference type="SAM" id="Phobius"/>
    </source>
</evidence>
<name>A0A9P0YM12_CUSEU</name>
<proteinExistence type="predicted"/>
<organism evidence="2 3">
    <name type="scientific">Cuscuta europaea</name>
    <name type="common">European dodder</name>
    <dbReference type="NCBI Taxonomy" id="41803"/>
    <lineage>
        <taxon>Eukaryota</taxon>
        <taxon>Viridiplantae</taxon>
        <taxon>Streptophyta</taxon>
        <taxon>Embryophyta</taxon>
        <taxon>Tracheophyta</taxon>
        <taxon>Spermatophyta</taxon>
        <taxon>Magnoliopsida</taxon>
        <taxon>eudicotyledons</taxon>
        <taxon>Gunneridae</taxon>
        <taxon>Pentapetalae</taxon>
        <taxon>asterids</taxon>
        <taxon>lamiids</taxon>
        <taxon>Solanales</taxon>
        <taxon>Convolvulaceae</taxon>
        <taxon>Cuscuteae</taxon>
        <taxon>Cuscuta</taxon>
        <taxon>Cuscuta subgen. Cuscuta</taxon>
    </lineage>
</organism>
<comment type="caution">
    <text evidence="2">The sequence shown here is derived from an EMBL/GenBank/DDBJ whole genome shotgun (WGS) entry which is preliminary data.</text>
</comment>
<keyword evidence="1" id="KW-0472">Membrane</keyword>
<gene>
    <name evidence="2" type="ORF">CEURO_LOCUS2708</name>
</gene>
<feature type="transmembrane region" description="Helical" evidence="1">
    <location>
        <begin position="137"/>
        <end position="156"/>
    </location>
</feature>
<keyword evidence="3" id="KW-1185">Reference proteome</keyword>
<evidence type="ECO:0000313" key="2">
    <source>
        <dbReference type="EMBL" id="CAH9068066.1"/>
    </source>
</evidence>
<keyword evidence="1" id="KW-0812">Transmembrane</keyword>
<accession>A0A9P0YM12</accession>
<evidence type="ECO:0000313" key="3">
    <source>
        <dbReference type="Proteomes" id="UP001152484"/>
    </source>
</evidence>
<dbReference type="EMBL" id="CAMAPE010000005">
    <property type="protein sequence ID" value="CAH9068066.1"/>
    <property type="molecule type" value="Genomic_DNA"/>
</dbReference>
<dbReference type="AlphaFoldDB" id="A0A9P0YM12"/>
<keyword evidence="1" id="KW-1133">Transmembrane helix</keyword>
<dbReference type="Proteomes" id="UP001152484">
    <property type="component" value="Unassembled WGS sequence"/>
</dbReference>
<protein>
    <submittedName>
        <fullName evidence="2">Uncharacterized protein</fullName>
    </submittedName>
</protein>
<sequence length="157" mass="17970">MENIGDHYKMMTIGAEEEDLASYVKATIPVIGMIDSQMNFLEVEILFYHTTSARPPPEPPPCEEVIWGKFLFSYCFSLRNTYFCFSSTGCGRSILIFDDELLINNVSFSGVLSFFLPVLCLASHVALYGWLTLSLFLWFPIGYVISVWIWRCVFALF</sequence>
<reference evidence="2" key="1">
    <citation type="submission" date="2022-07" db="EMBL/GenBank/DDBJ databases">
        <authorList>
            <person name="Macas J."/>
            <person name="Novak P."/>
            <person name="Neumann P."/>
        </authorList>
    </citation>
    <scope>NUCLEOTIDE SEQUENCE</scope>
</reference>